<dbReference type="Proteomes" id="UP000050794">
    <property type="component" value="Unassembled WGS sequence"/>
</dbReference>
<dbReference type="InterPro" id="IPR020476">
    <property type="entry name" value="Nudix_hydrolase"/>
</dbReference>
<dbReference type="Gene3D" id="3.90.79.10">
    <property type="entry name" value="Nucleoside Triphosphate Pyrophosphohydrolase"/>
    <property type="match status" value="2"/>
</dbReference>
<reference evidence="6" key="1">
    <citation type="submission" date="2016-06" db="UniProtKB">
        <authorList>
            <consortium name="WormBaseParasite"/>
        </authorList>
    </citation>
    <scope>IDENTIFICATION</scope>
</reference>
<evidence type="ECO:0000313" key="4">
    <source>
        <dbReference type="EMBL" id="VDM48888.1"/>
    </source>
</evidence>
<keyword evidence="1 2" id="KW-0378">Hydrolase</keyword>
<dbReference type="InterPro" id="IPR015797">
    <property type="entry name" value="NUDIX_hydrolase-like_dom_sf"/>
</dbReference>
<dbReference type="PROSITE" id="PS00893">
    <property type="entry name" value="NUDIX_BOX"/>
    <property type="match status" value="2"/>
</dbReference>
<dbReference type="InterPro" id="IPR000086">
    <property type="entry name" value="NUDIX_hydrolase_dom"/>
</dbReference>
<dbReference type="GO" id="GO:0019693">
    <property type="term" value="P:ribose phosphate metabolic process"/>
    <property type="evidence" value="ECO:0007669"/>
    <property type="project" value="TreeGrafter"/>
</dbReference>
<comment type="similarity">
    <text evidence="2">Belongs to the Nudix hydrolase family.</text>
</comment>
<dbReference type="SUPFAM" id="SSF55811">
    <property type="entry name" value="Nudix"/>
    <property type="match status" value="2"/>
</dbReference>
<dbReference type="EMBL" id="UYWY01024566">
    <property type="protein sequence ID" value="VDM48888.1"/>
    <property type="molecule type" value="Genomic_DNA"/>
</dbReference>
<accession>A0A183V9Z7</accession>
<evidence type="ECO:0000256" key="2">
    <source>
        <dbReference type="RuleBase" id="RU003476"/>
    </source>
</evidence>
<evidence type="ECO:0000256" key="1">
    <source>
        <dbReference type="ARBA" id="ARBA00022801"/>
    </source>
</evidence>
<dbReference type="PANTHER" id="PTHR11839:SF1">
    <property type="entry name" value="ADP-SUGAR PYROPHOSPHATASE"/>
    <property type="match status" value="1"/>
</dbReference>
<dbReference type="PANTHER" id="PTHR11839">
    <property type="entry name" value="UDP/ADP-SUGAR PYROPHOSPHATASE"/>
    <property type="match status" value="1"/>
</dbReference>
<dbReference type="GO" id="GO:0047631">
    <property type="term" value="F:ADP-ribose diphosphatase activity"/>
    <property type="evidence" value="ECO:0007669"/>
    <property type="project" value="TreeGrafter"/>
</dbReference>
<proteinExistence type="inferred from homology"/>
<dbReference type="AlphaFoldDB" id="A0A183V9Z7"/>
<sequence>MSYSRKNNSLKKMLLKVWESAHRRTPPKGRPNGVEIIATLRRGGKIYFVFVKEYRIPFAAYCLEFPAGLLEDNETVVEGAMRELKEETGYVACKVTSVSGGKQPMHSQMSDVCTCFATAEIDGDTKENENPKSRLDDAEEIEVCESIHRKAPTAGRPHCVEVITILHKGGNDYFVFIKEYRIPMNGYCFEFPAGLLEEDETVDDAARRELKEETGYTASKVTRLCESRHPLAAYITDNSASYALAEVDGDSTENRNPKLCLDDAEIIEVVEVECNKALAYVQSIATEVHVDGMVYAFLLGYTCSH</sequence>
<dbReference type="WBParaSite" id="TCNE_0001756801-mRNA-1">
    <property type="protein sequence ID" value="TCNE_0001756801-mRNA-1"/>
    <property type="gene ID" value="TCNE_0001756801"/>
</dbReference>
<evidence type="ECO:0000259" key="3">
    <source>
        <dbReference type="PROSITE" id="PS51462"/>
    </source>
</evidence>
<dbReference type="GO" id="GO:0006753">
    <property type="term" value="P:nucleoside phosphate metabolic process"/>
    <property type="evidence" value="ECO:0007669"/>
    <property type="project" value="TreeGrafter"/>
</dbReference>
<reference evidence="4 5" key="2">
    <citation type="submission" date="2018-11" db="EMBL/GenBank/DDBJ databases">
        <authorList>
            <consortium name="Pathogen Informatics"/>
        </authorList>
    </citation>
    <scope>NUCLEOTIDE SEQUENCE [LARGE SCALE GENOMIC DNA]</scope>
</reference>
<dbReference type="GO" id="GO:0005634">
    <property type="term" value="C:nucleus"/>
    <property type="evidence" value="ECO:0007669"/>
    <property type="project" value="TreeGrafter"/>
</dbReference>
<name>A0A183V9Z7_TOXCA</name>
<protein>
    <submittedName>
        <fullName evidence="6">Nudix hydrolase domain-containing protein</fullName>
    </submittedName>
</protein>
<dbReference type="CDD" id="cd18888">
    <property type="entry name" value="NUDIX_ADPRase_Nudt5"/>
    <property type="match status" value="1"/>
</dbReference>
<dbReference type="PRINTS" id="PR00502">
    <property type="entry name" value="NUDIXFAMILY"/>
</dbReference>
<evidence type="ECO:0000313" key="5">
    <source>
        <dbReference type="Proteomes" id="UP000050794"/>
    </source>
</evidence>
<keyword evidence="5" id="KW-1185">Reference proteome</keyword>
<organism evidence="5 6">
    <name type="scientific">Toxocara canis</name>
    <name type="common">Canine roundworm</name>
    <dbReference type="NCBI Taxonomy" id="6265"/>
    <lineage>
        <taxon>Eukaryota</taxon>
        <taxon>Metazoa</taxon>
        <taxon>Ecdysozoa</taxon>
        <taxon>Nematoda</taxon>
        <taxon>Chromadorea</taxon>
        <taxon>Rhabditida</taxon>
        <taxon>Spirurina</taxon>
        <taxon>Ascaridomorpha</taxon>
        <taxon>Ascaridoidea</taxon>
        <taxon>Toxocaridae</taxon>
        <taxon>Toxocara</taxon>
    </lineage>
</organism>
<dbReference type="Pfam" id="PF00293">
    <property type="entry name" value="NUDIX"/>
    <property type="match status" value="2"/>
</dbReference>
<feature type="domain" description="Nudix hydrolase" evidence="3">
    <location>
        <begin position="156"/>
        <end position="296"/>
    </location>
</feature>
<dbReference type="InterPro" id="IPR020084">
    <property type="entry name" value="NUDIX_hydrolase_CS"/>
</dbReference>
<gene>
    <name evidence="4" type="ORF">TCNE_LOCUS17567</name>
</gene>
<dbReference type="PROSITE" id="PS51462">
    <property type="entry name" value="NUDIX"/>
    <property type="match status" value="2"/>
</dbReference>
<feature type="domain" description="Nudix hydrolase" evidence="3">
    <location>
        <begin position="27"/>
        <end position="164"/>
    </location>
</feature>
<evidence type="ECO:0000313" key="6">
    <source>
        <dbReference type="WBParaSite" id="TCNE_0001756801-mRNA-1"/>
    </source>
</evidence>